<dbReference type="Proteomes" id="UP001597100">
    <property type="component" value="Unassembled WGS sequence"/>
</dbReference>
<keyword evidence="1" id="KW-1133">Transmembrane helix</keyword>
<organism evidence="2 3">
    <name type="scientific">Salinimicrobium gaetbulicola</name>
    <dbReference type="NCBI Taxonomy" id="999702"/>
    <lineage>
        <taxon>Bacteria</taxon>
        <taxon>Pseudomonadati</taxon>
        <taxon>Bacteroidota</taxon>
        <taxon>Flavobacteriia</taxon>
        <taxon>Flavobacteriales</taxon>
        <taxon>Flavobacteriaceae</taxon>
        <taxon>Salinimicrobium</taxon>
    </lineage>
</organism>
<reference evidence="3" key="1">
    <citation type="journal article" date="2019" name="Int. J. Syst. Evol. Microbiol.">
        <title>The Global Catalogue of Microorganisms (GCM) 10K type strain sequencing project: providing services to taxonomists for standard genome sequencing and annotation.</title>
        <authorList>
            <consortium name="The Broad Institute Genomics Platform"/>
            <consortium name="The Broad Institute Genome Sequencing Center for Infectious Disease"/>
            <person name="Wu L."/>
            <person name="Ma J."/>
        </authorList>
    </citation>
    <scope>NUCLEOTIDE SEQUENCE [LARGE SCALE GENOMIC DNA]</scope>
    <source>
        <strain evidence="3">CCUG 60898</strain>
    </source>
</reference>
<comment type="caution">
    <text evidence="2">The sequence shown here is derived from an EMBL/GenBank/DDBJ whole genome shotgun (WGS) entry which is preliminary data.</text>
</comment>
<sequence length="150" mass="17231">MRKILTTIFILTFTVSFSQTEKDLTAIIELVIAEYQSDTIIVYNRFNNDQLLSDLENAKNFQDFQTHEKYGTVEIENINVDFFSAIKKMDKKNNKRIRGYTKTKLKKNNRKPVAYISFPLISTDRKSAIVYGSYVCGGLCGSGGIFFLKK</sequence>
<dbReference type="EMBL" id="JBHTJP010000012">
    <property type="protein sequence ID" value="MFD0975387.1"/>
    <property type="molecule type" value="Genomic_DNA"/>
</dbReference>
<evidence type="ECO:0000256" key="1">
    <source>
        <dbReference type="SAM" id="Phobius"/>
    </source>
</evidence>
<name>A0ABW3IBJ2_9FLAO</name>
<gene>
    <name evidence="2" type="ORF">ACFQ1G_01165</name>
</gene>
<proteinExistence type="predicted"/>
<accession>A0ABW3IBJ2</accession>
<feature type="transmembrane region" description="Helical" evidence="1">
    <location>
        <begin position="128"/>
        <end position="148"/>
    </location>
</feature>
<keyword evidence="1" id="KW-0472">Membrane</keyword>
<evidence type="ECO:0000313" key="2">
    <source>
        <dbReference type="EMBL" id="MFD0975387.1"/>
    </source>
</evidence>
<protein>
    <submittedName>
        <fullName evidence="2">Uncharacterized protein</fullName>
    </submittedName>
</protein>
<evidence type="ECO:0000313" key="3">
    <source>
        <dbReference type="Proteomes" id="UP001597100"/>
    </source>
</evidence>
<keyword evidence="1" id="KW-0812">Transmembrane</keyword>
<dbReference type="RefSeq" id="WP_380736405.1">
    <property type="nucleotide sequence ID" value="NZ_JBHTJP010000012.1"/>
</dbReference>
<keyword evidence="3" id="KW-1185">Reference proteome</keyword>